<evidence type="ECO:0000313" key="2">
    <source>
        <dbReference type="EMBL" id="CAL6069703.1"/>
    </source>
</evidence>
<reference evidence="2 3" key="2">
    <citation type="submission" date="2024-07" db="EMBL/GenBank/DDBJ databases">
        <authorList>
            <person name="Akdeniz Z."/>
        </authorList>
    </citation>
    <scope>NUCLEOTIDE SEQUENCE [LARGE SCALE GENOMIC DNA]</scope>
</reference>
<dbReference type="EMBL" id="CATOUU010001012">
    <property type="protein sequence ID" value="CAI9967125.1"/>
    <property type="molecule type" value="Genomic_DNA"/>
</dbReference>
<gene>
    <name evidence="2" type="ORF">HINF_LOCUS54104</name>
    <name evidence="1" type="ORF">HINF_LOCUS54770</name>
</gene>
<evidence type="ECO:0000313" key="3">
    <source>
        <dbReference type="Proteomes" id="UP001642409"/>
    </source>
</evidence>
<protein>
    <submittedName>
        <fullName evidence="2">Hypothetical_protein</fullName>
    </submittedName>
</protein>
<organism evidence="1">
    <name type="scientific">Hexamita inflata</name>
    <dbReference type="NCBI Taxonomy" id="28002"/>
    <lineage>
        <taxon>Eukaryota</taxon>
        <taxon>Metamonada</taxon>
        <taxon>Diplomonadida</taxon>
        <taxon>Hexamitidae</taxon>
        <taxon>Hexamitinae</taxon>
        <taxon>Hexamita</taxon>
    </lineage>
</organism>
<reference evidence="1" key="1">
    <citation type="submission" date="2023-06" db="EMBL/GenBank/DDBJ databases">
        <authorList>
            <person name="Kurt Z."/>
        </authorList>
    </citation>
    <scope>NUCLEOTIDE SEQUENCE</scope>
</reference>
<keyword evidence="3" id="KW-1185">Reference proteome</keyword>
<accession>A0AA86QYU0</accession>
<sequence>MKCIFHQNRWYSAGKFLPSDRKNVPAGMRSTGRQFHARPVTLIYHIAYNLQPNISRIDQQNILTESPLDFLNLNRKCFGYLVDNCVLITKQNDKIQNDYTNGKIAQIIKEHNFYNEQYEMSETHVIGSQSLILVRQLIYFSNHY</sequence>
<dbReference type="EMBL" id="CAXDID020000279">
    <property type="protein sequence ID" value="CAL6069703.1"/>
    <property type="molecule type" value="Genomic_DNA"/>
</dbReference>
<name>A0AA86QYU0_9EUKA</name>
<dbReference type="Proteomes" id="UP001642409">
    <property type="component" value="Unassembled WGS sequence"/>
</dbReference>
<comment type="caution">
    <text evidence="1">The sequence shown here is derived from an EMBL/GenBank/DDBJ whole genome shotgun (WGS) entry which is preliminary data.</text>
</comment>
<evidence type="ECO:0000313" key="1">
    <source>
        <dbReference type="EMBL" id="CAI9967125.1"/>
    </source>
</evidence>
<proteinExistence type="predicted"/>
<dbReference type="AlphaFoldDB" id="A0AA86QYU0"/>